<dbReference type="Gene3D" id="3.40.50.360">
    <property type="match status" value="1"/>
</dbReference>
<evidence type="ECO:0000256" key="5">
    <source>
        <dbReference type="ARBA" id="ARBA00022630"/>
    </source>
</evidence>
<keyword evidence="4 8" id="KW-0813">Transport</keyword>
<dbReference type="PANTHER" id="PTHR42809">
    <property type="entry name" value="FLAVODOXIN 2"/>
    <property type="match status" value="1"/>
</dbReference>
<dbReference type="Proteomes" id="UP000441585">
    <property type="component" value="Unassembled WGS sequence"/>
</dbReference>
<dbReference type="NCBIfam" id="TIGR01753">
    <property type="entry name" value="flav_short"/>
    <property type="match status" value="1"/>
</dbReference>
<keyword evidence="11" id="KW-1185">Reference proteome</keyword>
<evidence type="ECO:0000256" key="6">
    <source>
        <dbReference type="ARBA" id="ARBA00022643"/>
    </source>
</evidence>
<comment type="similarity">
    <text evidence="3 8">Belongs to the flavodoxin family.</text>
</comment>
<evidence type="ECO:0000256" key="3">
    <source>
        <dbReference type="ARBA" id="ARBA00005267"/>
    </source>
</evidence>
<dbReference type="InterPro" id="IPR029039">
    <property type="entry name" value="Flavoprotein-like_sf"/>
</dbReference>
<keyword evidence="7 8" id="KW-0249">Electron transport</keyword>
<dbReference type="InterPro" id="IPR001094">
    <property type="entry name" value="Flavdoxin-like"/>
</dbReference>
<dbReference type="GO" id="GO:0009055">
    <property type="term" value="F:electron transfer activity"/>
    <property type="evidence" value="ECO:0007669"/>
    <property type="project" value="UniProtKB-UniRule"/>
</dbReference>
<comment type="function">
    <text evidence="2 8">Low-potential electron donor to a number of redox enzymes.</text>
</comment>
<evidence type="ECO:0000256" key="8">
    <source>
        <dbReference type="RuleBase" id="RU367037"/>
    </source>
</evidence>
<comment type="cofactor">
    <cofactor evidence="1 8">
        <name>FMN</name>
        <dbReference type="ChEBI" id="CHEBI:58210"/>
    </cofactor>
</comment>
<dbReference type="NCBIfam" id="NF005246">
    <property type="entry name" value="PRK06756.1"/>
    <property type="match status" value="1"/>
</dbReference>
<evidence type="ECO:0000313" key="11">
    <source>
        <dbReference type="Proteomes" id="UP000441585"/>
    </source>
</evidence>
<dbReference type="EMBL" id="WKKF01000001">
    <property type="protein sequence ID" value="MRX53395.1"/>
    <property type="molecule type" value="Genomic_DNA"/>
</dbReference>
<dbReference type="InterPro" id="IPR010087">
    <property type="entry name" value="Flav_short"/>
</dbReference>
<comment type="caution">
    <text evidence="10">The sequence shown here is derived from an EMBL/GenBank/DDBJ whole genome shotgun (WGS) entry which is preliminary data.</text>
</comment>
<reference evidence="10 11" key="1">
    <citation type="submission" date="2019-11" db="EMBL/GenBank/DDBJ databases">
        <title>Bacillus idriensis genome.</title>
        <authorList>
            <person name="Konopka E.N."/>
            <person name="Newman J.D."/>
        </authorList>
    </citation>
    <scope>NUCLEOTIDE SEQUENCE [LARGE SCALE GENOMIC DNA]</scope>
    <source>
        <strain evidence="10 11">DSM 19097</strain>
    </source>
</reference>
<feature type="domain" description="Flavodoxin-like" evidence="9">
    <location>
        <begin position="4"/>
        <end position="143"/>
    </location>
</feature>
<dbReference type="PROSITE" id="PS50902">
    <property type="entry name" value="FLAVODOXIN_LIKE"/>
    <property type="match status" value="1"/>
</dbReference>
<evidence type="ECO:0000256" key="2">
    <source>
        <dbReference type="ARBA" id="ARBA00003297"/>
    </source>
</evidence>
<dbReference type="PROSITE" id="PS00201">
    <property type="entry name" value="FLAVODOXIN"/>
    <property type="match status" value="1"/>
</dbReference>
<proteinExistence type="inferred from homology"/>
<dbReference type="SUPFAM" id="SSF52218">
    <property type="entry name" value="Flavoproteins"/>
    <property type="match status" value="1"/>
</dbReference>
<evidence type="ECO:0000313" key="10">
    <source>
        <dbReference type="EMBL" id="MRX53395.1"/>
    </source>
</evidence>
<dbReference type="NCBIfam" id="NF005216">
    <property type="entry name" value="PRK06703.1"/>
    <property type="match status" value="1"/>
</dbReference>
<dbReference type="RefSeq" id="WP_070878039.1">
    <property type="nucleotide sequence ID" value="NZ_CAJFZX010000008.1"/>
</dbReference>
<dbReference type="InterPro" id="IPR008254">
    <property type="entry name" value="Flavodoxin/NO_synth"/>
</dbReference>
<dbReference type="InterPro" id="IPR001226">
    <property type="entry name" value="Flavodoxin_CS"/>
</dbReference>
<evidence type="ECO:0000259" key="9">
    <source>
        <dbReference type="PROSITE" id="PS50902"/>
    </source>
</evidence>
<sequence length="152" mass="16792">MGKTAIIYASMSGNTEAIADLIEKGLNEAGSEAEKFEAMDIDGTVFTEYDHLLIGAYTWGDGEMPDEMLDLYDEMDDYDFEDKTIALFGSGDTAYDLFCGAVDLLAEKIQQNNGSLIMESLKIECFPDGDQEEACLEFGRQFARCIQSAVRS</sequence>
<dbReference type="GO" id="GO:0010181">
    <property type="term" value="F:FMN binding"/>
    <property type="evidence" value="ECO:0007669"/>
    <property type="project" value="UniProtKB-UniRule"/>
</dbReference>
<dbReference type="PANTHER" id="PTHR42809:SF1">
    <property type="entry name" value="FLAVODOXIN 1"/>
    <property type="match status" value="1"/>
</dbReference>
<evidence type="ECO:0000256" key="1">
    <source>
        <dbReference type="ARBA" id="ARBA00001917"/>
    </source>
</evidence>
<protein>
    <recommendedName>
        <fullName evidence="8">Flavodoxin</fullName>
    </recommendedName>
</protein>
<organism evidence="10 11">
    <name type="scientific">Metabacillus idriensis</name>
    <dbReference type="NCBI Taxonomy" id="324768"/>
    <lineage>
        <taxon>Bacteria</taxon>
        <taxon>Bacillati</taxon>
        <taxon>Bacillota</taxon>
        <taxon>Bacilli</taxon>
        <taxon>Bacillales</taxon>
        <taxon>Bacillaceae</taxon>
        <taxon>Metabacillus</taxon>
    </lineage>
</organism>
<dbReference type="GO" id="GO:0016651">
    <property type="term" value="F:oxidoreductase activity, acting on NAD(P)H"/>
    <property type="evidence" value="ECO:0007669"/>
    <property type="project" value="UniProtKB-ARBA"/>
</dbReference>
<keyword evidence="5 8" id="KW-0285">Flavoprotein</keyword>
<evidence type="ECO:0000256" key="4">
    <source>
        <dbReference type="ARBA" id="ARBA00022448"/>
    </source>
</evidence>
<dbReference type="Pfam" id="PF00258">
    <property type="entry name" value="Flavodoxin_1"/>
    <property type="match status" value="1"/>
</dbReference>
<dbReference type="InterPro" id="IPR050619">
    <property type="entry name" value="Flavodoxin"/>
</dbReference>
<keyword evidence="6 8" id="KW-0288">FMN</keyword>
<dbReference type="AlphaFoldDB" id="A0A6I2M5E1"/>
<name>A0A6I2M5E1_9BACI</name>
<evidence type="ECO:0000256" key="7">
    <source>
        <dbReference type="ARBA" id="ARBA00022982"/>
    </source>
</evidence>
<gene>
    <name evidence="10" type="ORF">GJU41_05390</name>
</gene>
<dbReference type="PRINTS" id="PR00369">
    <property type="entry name" value="FLAVODOXIN"/>
</dbReference>
<accession>A0A6I2M5E1</accession>